<accession>A8F8B1</accession>
<reference evidence="9 10" key="1">
    <citation type="submission" date="2007-08" db="EMBL/GenBank/DDBJ databases">
        <title>Complete sequence of Thermotoga lettingae TMO.</title>
        <authorList>
            <consortium name="US DOE Joint Genome Institute"/>
            <person name="Copeland A."/>
            <person name="Lucas S."/>
            <person name="Lapidus A."/>
            <person name="Barry K."/>
            <person name="Glavina del Rio T."/>
            <person name="Dalin E."/>
            <person name="Tice H."/>
            <person name="Pitluck S."/>
            <person name="Foster B."/>
            <person name="Bruce D."/>
            <person name="Schmutz J."/>
            <person name="Larimer F."/>
            <person name="Land M."/>
            <person name="Hauser L."/>
            <person name="Kyrpides N."/>
            <person name="Mikhailova N."/>
            <person name="Nelson K."/>
            <person name="Gogarten J.P."/>
            <person name="Noll K."/>
            <person name="Richardson P."/>
        </authorList>
    </citation>
    <scope>NUCLEOTIDE SEQUENCE [LARGE SCALE GENOMIC DNA]</scope>
    <source>
        <strain evidence="10">ATCC BAA-301 / DSM 14385 / NBRC 107922 / TMO</strain>
    </source>
</reference>
<evidence type="ECO:0000256" key="6">
    <source>
        <dbReference type="ARBA" id="ARBA00023277"/>
    </source>
</evidence>
<dbReference type="OrthoDB" id="9813638at2"/>
<dbReference type="RefSeq" id="WP_012003871.1">
    <property type="nucleotide sequence ID" value="NC_009828.1"/>
</dbReference>
<dbReference type="HOGENOM" id="CLU_045353_0_0_0"/>
<dbReference type="AlphaFoldDB" id="A8F8B1"/>
<dbReference type="STRING" id="416591.Tlet_1841"/>
<dbReference type="GO" id="GO:0006006">
    <property type="term" value="P:glucose metabolic process"/>
    <property type="evidence" value="ECO:0007669"/>
    <property type="project" value="UniProtKB-KW"/>
</dbReference>
<dbReference type="InterPro" id="IPR052078">
    <property type="entry name" value="Trehalose_Metab_GTase"/>
</dbReference>
<dbReference type="Gene3D" id="3.40.50.2000">
    <property type="entry name" value="Glycogen Phosphorylase B"/>
    <property type="match status" value="2"/>
</dbReference>
<reference evidence="9 10" key="2">
    <citation type="journal article" date="2009" name="Proc. Natl. Acad. Sci. U.S.A.">
        <title>On the chimeric nature, thermophilic origin, and phylogenetic placement of the Thermotogales.</title>
        <authorList>
            <person name="Zhaxybayeva O."/>
            <person name="Swithers K.S."/>
            <person name="Lapierre P."/>
            <person name="Fournier G.P."/>
            <person name="Bickhart D.M."/>
            <person name="DeBoy R.T."/>
            <person name="Nelson K.E."/>
            <person name="Nesbo C.L."/>
            <person name="Doolittle W.F."/>
            <person name="Gogarten J.P."/>
            <person name="Noll K.M."/>
        </authorList>
    </citation>
    <scope>NUCLEOTIDE SEQUENCE [LARGE SCALE GENOMIC DNA]</scope>
    <source>
        <strain evidence="10">ATCC BAA-301 / DSM 14385 / NBRC 107922 / TMO</strain>
    </source>
</reference>
<keyword evidence="6" id="KW-0119">Carbohydrate metabolism</keyword>
<dbReference type="Pfam" id="PF21269">
    <property type="entry name" value="TreT_GT1"/>
    <property type="match status" value="1"/>
</dbReference>
<sequence length="406" mass="46125">MKVQLCEKSVEEYRKIIGDKVDEIKESAKNLTGLKVVNVNATAFGGGVAEILQNLVPLMRSVGIDAEWHAIEAPSDFFNITKKFHNTLQGASIEITDEEWKFYQSVCEKNKNIVDEKADIVVIHDPQPAAIKIFSKARAKWIWRCHIDLSTPNEAVWNKFSRYVENYDKLVFHLKEYFPKEMAGRCVAFPPSIDPLSEKNIHLDDEFSRKLLKTLGIDVNKPLITVVARFDPWKDLFSAIDVYRLVKKSIPEVQLAIVSAMASDDPEGWIFFEKVARYAGTDKDIFFCTNLNGVGNREVNAIQRMSTVALHTATREGFGLVISEALYKMVPVVARPVGGIKIQISHGKNGYLAWNVEDLAEFVRKLIEDEELRKTMGENGRKTVIEKFIITVNLANYIKLFNEVLR</sequence>
<dbReference type="KEGG" id="tle:Tlet_1841"/>
<evidence type="ECO:0000256" key="3">
    <source>
        <dbReference type="ARBA" id="ARBA00022526"/>
    </source>
</evidence>
<evidence type="ECO:0000313" key="10">
    <source>
        <dbReference type="Proteomes" id="UP000002016"/>
    </source>
</evidence>
<name>A8F8B1_PSELT</name>
<dbReference type="PANTHER" id="PTHR47779:SF1">
    <property type="entry name" value="SYNTHASE (CCG-9), PUTATIVE (AFU_ORTHOLOGUE AFUA_3G12100)-RELATED"/>
    <property type="match status" value="1"/>
</dbReference>
<evidence type="ECO:0000256" key="4">
    <source>
        <dbReference type="ARBA" id="ARBA00022676"/>
    </source>
</evidence>
<evidence type="ECO:0000256" key="2">
    <source>
        <dbReference type="ARBA" id="ARBA00011738"/>
    </source>
</evidence>
<dbReference type="InterPro" id="IPR049438">
    <property type="entry name" value="TreT_GT1"/>
</dbReference>
<keyword evidence="4" id="KW-0328">Glycosyltransferase</keyword>
<evidence type="ECO:0000259" key="7">
    <source>
        <dbReference type="Pfam" id="PF00534"/>
    </source>
</evidence>
<keyword evidence="3" id="KW-0313">Glucose metabolism</keyword>
<feature type="domain" description="Trehalose synthase N-terminal" evidence="8">
    <location>
        <begin position="38"/>
        <end position="178"/>
    </location>
</feature>
<dbReference type="EMBL" id="CP000812">
    <property type="protein sequence ID" value="ABV34395.1"/>
    <property type="molecule type" value="Genomic_DNA"/>
</dbReference>
<keyword evidence="5 9" id="KW-0808">Transferase</keyword>
<evidence type="ECO:0000256" key="1">
    <source>
        <dbReference type="ARBA" id="ARBA00009481"/>
    </source>
</evidence>
<dbReference type="CAZy" id="GT4">
    <property type="family name" value="Glycosyltransferase Family 4"/>
</dbReference>
<keyword evidence="10" id="KW-1185">Reference proteome</keyword>
<evidence type="ECO:0000256" key="5">
    <source>
        <dbReference type="ARBA" id="ARBA00022679"/>
    </source>
</evidence>
<dbReference type="eggNOG" id="COG0438">
    <property type="taxonomic scope" value="Bacteria"/>
</dbReference>
<dbReference type="GO" id="GO:0016757">
    <property type="term" value="F:glycosyltransferase activity"/>
    <property type="evidence" value="ECO:0007669"/>
    <property type="project" value="UniProtKB-KW"/>
</dbReference>
<dbReference type="Pfam" id="PF00534">
    <property type="entry name" value="Glycos_transf_1"/>
    <property type="match status" value="1"/>
</dbReference>
<comment type="subunit">
    <text evidence="2">Homodimer.</text>
</comment>
<feature type="domain" description="Glycosyl transferase family 1" evidence="7">
    <location>
        <begin position="212"/>
        <end position="382"/>
    </location>
</feature>
<comment type="similarity">
    <text evidence="1">Belongs to the glycosyltransferase group 1 family. Glycosyltransferase 4 subfamily.</text>
</comment>
<dbReference type="SUPFAM" id="SSF53756">
    <property type="entry name" value="UDP-Glycosyltransferase/glycogen phosphorylase"/>
    <property type="match status" value="1"/>
</dbReference>
<gene>
    <name evidence="9" type="ordered locus">Tlet_1841</name>
</gene>
<evidence type="ECO:0000259" key="8">
    <source>
        <dbReference type="Pfam" id="PF21269"/>
    </source>
</evidence>
<proteinExistence type="inferred from homology"/>
<protein>
    <submittedName>
        <fullName evidence="9">Glycosyl transferase group 1</fullName>
    </submittedName>
</protein>
<organism evidence="9 10">
    <name type="scientific">Pseudothermotoga lettingae (strain ATCC BAA-301 / DSM 14385 / NBRC 107922 / TMO)</name>
    <name type="common">Thermotoga lettingae</name>
    <dbReference type="NCBI Taxonomy" id="416591"/>
    <lineage>
        <taxon>Bacteria</taxon>
        <taxon>Thermotogati</taxon>
        <taxon>Thermotogota</taxon>
        <taxon>Thermotogae</taxon>
        <taxon>Thermotogales</taxon>
        <taxon>Thermotogaceae</taxon>
        <taxon>Pseudothermotoga</taxon>
    </lineage>
</organism>
<dbReference type="InterPro" id="IPR001296">
    <property type="entry name" value="Glyco_trans_1"/>
</dbReference>
<evidence type="ECO:0000313" key="9">
    <source>
        <dbReference type="EMBL" id="ABV34395.1"/>
    </source>
</evidence>
<dbReference type="PANTHER" id="PTHR47779">
    <property type="entry name" value="SYNTHASE (CCG-9), PUTATIVE (AFU_ORTHOLOGUE AFUA_3G12100)-RELATED"/>
    <property type="match status" value="1"/>
</dbReference>
<dbReference type="Proteomes" id="UP000002016">
    <property type="component" value="Chromosome"/>
</dbReference>